<evidence type="ECO:0000313" key="1">
    <source>
        <dbReference type="EMBL" id="KAK3738493.1"/>
    </source>
</evidence>
<dbReference type="AlphaFoldDB" id="A0AAE0YA79"/>
<sequence length="171" mass="18310">MLAGSNATVVKERKRGVSARYVRPAQTIRVNFGNARQRIVKDLSLLISAAVLAVAWASPCTDLCFGTCGMTADTSRILLPFFDAFVQPNQDACRAVCAASCTCVDTCTGQCATLLATCRGADSGFFHFLECQLEFTLCGGVCSTQCTLQTSANVLDRLYRTILPSGEQTTT</sequence>
<dbReference type="Proteomes" id="UP001283361">
    <property type="component" value="Unassembled WGS sequence"/>
</dbReference>
<name>A0AAE0YA79_9GAST</name>
<proteinExistence type="predicted"/>
<comment type="caution">
    <text evidence="1">The sequence shown here is derived from an EMBL/GenBank/DDBJ whole genome shotgun (WGS) entry which is preliminary data.</text>
</comment>
<protein>
    <submittedName>
        <fullName evidence="1">Uncharacterized protein</fullName>
    </submittedName>
</protein>
<reference evidence="1" key="1">
    <citation type="journal article" date="2023" name="G3 (Bethesda)">
        <title>A reference genome for the long-term kleptoplast-retaining sea slug Elysia crispata morphotype clarki.</title>
        <authorList>
            <person name="Eastman K.E."/>
            <person name="Pendleton A.L."/>
            <person name="Shaikh M.A."/>
            <person name="Suttiyut T."/>
            <person name="Ogas R."/>
            <person name="Tomko P."/>
            <person name="Gavelis G."/>
            <person name="Widhalm J.R."/>
            <person name="Wisecaver J.H."/>
        </authorList>
    </citation>
    <scope>NUCLEOTIDE SEQUENCE</scope>
    <source>
        <strain evidence="1">ECLA1</strain>
    </source>
</reference>
<keyword evidence="2" id="KW-1185">Reference proteome</keyword>
<gene>
    <name evidence="1" type="ORF">RRG08_034783</name>
</gene>
<accession>A0AAE0YA79</accession>
<evidence type="ECO:0000313" key="2">
    <source>
        <dbReference type="Proteomes" id="UP001283361"/>
    </source>
</evidence>
<organism evidence="1 2">
    <name type="scientific">Elysia crispata</name>
    <name type="common">lettuce slug</name>
    <dbReference type="NCBI Taxonomy" id="231223"/>
    <lineage>
        <taxon>Eukaryota</taxon>
        <taxon>Metazoa</taxon>
        <taxon>Spiralia</taxon>
        <taxon>Lophotrochozoa</taxon>
        <taxon>Mollusca</taxon>
        <taxon>Gastropoda</taxon>
        <taxon>Heterobranchia</taxon>
        <taxon>Euthyneura</taxon>
        <taxon>Panpulmonata</taxon>
        <taxon>Sacoglossa</taxon>
        <taxon>Placobranchoidea</taxon>
        <taxon>Plakobranchidae</taxon>
        <taxon>Elysia</taxon>
    </lineage>
</organism>
<dbReference type="EMBL" id="JAWDGP010006596">
    <property type="protein sequence ID" value="KAK3738493.1"/>
    <property type="molecule type" value="Genomic_DNA"/>
</dbReference>